<reference evidence="1" key="1">
    <citation type="submission" date="2021-02" db="EMBL/GenBank/DDBJ databases">
        <authorList>
            <consortium name="DOE Joint Genome Institute"/>
            <person name="Ahrendt S."/>
            <person name="Looney B.P."/>
            <person name="Miyauchi S."/>
            <person name="Morin E."/>
            <person name="Drula E."/>
            <person name="Courty P.E."/>
            <person name="Chicoki N."/>
            <person name="Fauchery L."/>
            <person name="Kohler A."/>
            <person name="Kuo A."/>
            <person name="Labutti K."/>
            <person name="Pangilinan J."/>
            <person name="Lipzen A."/>
            <person name="Riley R."/>
            <person name="Andreopoulos W."/>
            <person name="He G."/>
            <person name="Johnson J."/>
            <person name="Barry K.W."/>
            <person name="Grigoriev I.V."/>
            <person name="Nagy L."/>
            <person name="Hibbett D."/>
            <person name="Henrissat B."/>
            <person name="Matheny P.B."/>
            <person name="Labbe J."/>
            <person name="Martin F."/>
        </authorList>
    </citation>
    <scope>NUCLEOTIDE SEQUENCE</scope>
    <source>
        <strain evidence="1">FP105234-sp</strain>
    </source>
</reference>
<organism evidence="1 2">
    <name type="scientific">Auriscalpium vulgare</name>
    <dbReference type="NCBI Taxonomy" id="40419"/>
    <lineage>
        <taxon>Eukaryota</taxon>
        <taxon>Fungi</taxon>
        <taxon>Dikarya</taxon>
        <taxon>Basidiomycota</taxon>
        <taxon>Agaricomycotina</taxon>
        <taxon>Agaricomycetes</taxon>
        <taxon>Russulales</taxon>
        <taxon>Auriscalpiaceae</taxon>
        <taxon>Auriscalpium</taxon>
    </lineage>
</organism>
<reference evidence="1" key="2">
    <citation type="journal article" date="2022" name="New Phytol.">
        <title>Evolutionary transition to the ectomycorrhizal habit in the genomes of a hyperdiverse lineage of mushroom-forming fungi.</title>
        <authorList>
            <person name="Looney B."/>
            <person name="Miyauchi S."/>
            <person name="Morin E."/>
            <person name="Drula E."/>
            <person name="Courty P.E."/>
            <person name="Kohler A."/>
            <person name="Kuo A."/>
            <person name="LaButti K."/>
            <person name="Pangilinan J."/>
            <person name="Lipzen A."/>
            <person name="Riley R."/>
            <person name="Andreopoulos W."/>
            <person name="He G."/>
            <person name="Johnson J."/>
            <person name="Nolan M."/>
            <person name="Tritt A."/>
            <person name="Barry K.W."/>
            <person name="Grigoriev I.V."/>
            <person name="Nagy L.G."/>
            <person name="Hibbett D."/>
            <person name="Henrissat B."/>
            <person name="Matheny P.B."/>
            <person name="Labbe J."/>
            <person name="Martin F.M."/>
        </authorList>
    </citation>
    <scope>NUCLEOTIDE SEQUENCE</scope>
    <source>
        <strain evidence="1">FP105234-sp</strain>
    </source>
</reference>
<dbReference type="EMBL" id="MU276313">
    <property type="protein sequence ID" value="KAI0039372.1"/>
    <property type="molecule type" value="Genomic_DNA"/>
</dbReference>
<keyword evidence="2" id="KW-1185">Reference proteome</keyword>
<proteinExistence type="predicted"/>
<evidence type="ECO:0000313" key="1">
    <source>
        <dbReference type="EMBL" id="KAI0039372.1"/>
    </source>
</evidence>
<accession>A0ACB8R661</accession>
<gene>
    <name evidence="1" type="ORF">FA95DRAFT_1612624</name>
</gene>
<protein>
    <submittedName>
        <fullName evidence="1">Uncharacterized protein</fullName>
    </submittedName>
</protein>
<name>A0ACB8R661_9AGAM</name>
<evidence type="ECO:0000313" key="2">
    <source>
        <dbReference type="Proteomes" id="UP000814033"/>
    </source>
</evidence>
<sequence>MFFAKLATVAVIAFGTFVAATPVEVKKRADSVTSILDALTEQVAPLAAQFGTLDASSASGDSISPIVDQIQSAVSGAVDQINALPPGTTADSSSLTSLSNVISTIVTPANGLSQTQGVDSKKIIPFFSPLGIVLALLVKVVLKLVVGVLVTLEATLVTLLGGLIVVISHLNLTPLLLALGVVL</sequence>
<comment type="caution">
    <text evidence="1">The sequence shown here is derived from an EMBL/GenBank/DDBJ whole genome shotgun (WGS) entry which is preliminary data.</text>
</comment>
<dbReference type="Proteomes" id="UP000814033">
    <property type="component" value="Unassembled WGS sequence"/>
</dbReference>